<feature type="site" description="Important for substrate specificity" evidence="5">
    <location>
        <position position="72"/>
    </location>
</feature>
<dbReference type="AlphaFoldDB" id="A0A370UDN9"/>
<name>A0A370UDN9_9GAMM</name>
<protein>
    <recommendedName>
        <fullName evidence="5">7-methyl-GTP pyrophosphatase</fullName>
        <shortName evidence="5">m(7)GTP pyrophosphatase</shortName>
        <ecNumber evidence="5">3.6.1.-</ecNumber>
    </recommendedName>
</protein>
<comment type="similarity">
    <text evidence="5">Belongs to the Maf family. YceF subfamily.</text>
</comment>
<evidence type="ECO:0000256" key="4">
    <source>
        <dbReference type="ARBA" id="ARBA00023080"/>
    </source>
</evidence>
<gene>
    <name evidence="6" type="primary">maf</name>
    <name evidence="6" type="ORF">DN730_02305</name>
</gene>
<sequence length="195" mass="21529">MSTQLVLASSSPYRKKLLERLMIPFQCVAPDIDESAYPEEDIEHYIRRMTLFKATAVADQIEAPAIIIASDQSASFNRQIVGKPHTKDKAIEQLMSFSGNTVSFLTGVSVLNTETNTTGYKLAKYCVTFRQLERADIVRYVDKEQPLDCAGSFKCEGLGVSLFKAMEGDDPTSLEGLPLIATCELLRRAGLDPLA</sequence>
<evidence type="ECO:0000256" key="1">
    <source>
        <dbReference type="ARBA" id="ARBA00004496"/>
    </source>
</evidence>
<comment type="caution">
    <text evidence="6">The sequence shown here is derived from an EMBL/GenBank/DDBJ whole genome shotgun (WGS) entry which is preliminary data.</text>
</comment>
<dbReference type="OrthoDB" id="9813694at2"/>
<dbReference type="Gene3D" id="3.90.950.10">
    <property type="match status" value="1"/>
</dbReference>
<evidence type="ECO:0000256" key="3">
    <source>
        <dbReference type="ARBA" id="ARBA00022801"/>
    </source>
</evidence>
<evidence type="ECO:0000313" key="6">
    <source>
        <dbReference type="EMBL" id="RDL45903.1"/>
    </source>
</evidence>
<dbReference type="GO" id="GO:0005737">
    <property type="term" value="C:cytoplasm"/>
    <property type="evidence" value="ECO:0007669"/>
    <property type="project" value="UniProtKB-SubCell"/>
</dbReference>
<dbReference type="Proteomes" id="UP000254326">
    <property type="component" value="Unassembled WGS sequence"/>
</dbReference>
<evidence type="ECO:0000256" key="2">
    <source>
        <dbReference type="ARBA" id="ARBA00022490"/>
    </source>
</evidence>
<keyword evidence="4 5" id="KW-0546">Nucleotide metabolism</keyword>
<proteinExistence type="inferred from homology"/>
<dbReference type="InterPro" id="IPR029001">
    <property type="entry name" value="ITPase-like_fam"/>
</dbReference>
<dbReference type="EMBL" id="QKRA01000001">
    <property type="protein sequence ID" value="RDL45903.1"/>
    <property type="molecule type" value="Genomic_DNA"/>
</dbReference>
<dbReference type="EC" id="3.6.1.-" evidence="5"/>
<dbReference type="SUPFAM" id="SSF52972">
    <property type="entry name" value="ITPase-like"/>
    <property type="match status" value="1"/>
</dbReference>
<keyword evidence="3 5" id="KW-0378">Hydrolase</keyword>
<dbReference type="GO" id="GO:0047429">
    <property type="term" value="F:nucleoside triphosphate diphosphatase activity"/>
    <property type="evidence" value="ECO:0007669"/>
    <property type="project" value="InterPro"/>
</dbReference>
<keyword evidence="2 5" id="KW-0963">Cytoplasm</keyword>
<comment type="catalytic activity">
    <reaction evidence="5">
        <text>N(7)-methyl-GTP + H2O = N(7)-methyl-GMP + diphosphate + H(+)</text>
        <dbReference type="Rhea" id="RHEA:58744"/>
        <dbReference type="ChEBI" id="CHEBI:15377"/>
        <dbReference type="ChEBI" id="CHEBI:15378"/>
        <dbReference type="ChEBI" id="CHEBI:33019"/>
        <dbReference type="ChEBI" id="CHEBI:58285"/>
        <dbReference type="ChEBI" id="CHEBI:87133"/>
    </reaction>
</comment>
<dbReference type="InterPro" id="IPR003697">
    <property type="entry name" value="Maf-like"/>
</dbReference>
<keyword evidence="7" id="KW-1185">Reference proteome</keyword>
<dbReference type="Pfam" id="PF02545">
    <property type="entry name" value="Maf"/>
    <property type="match status" value="1"/>
</dbReference>
<dbReference type="PANTHER" id="PTHR43213">
    <property type="entry name" value="BIFUNCTIONAL DTTP/UTP PYROPHOSPHATASE/METHYLTRANSFERASE PROTEIN-RELATED"/>
    <property type="match status" value="1"/>
</dbReference>
<dbReference type="PANTHER" id="PTHR43213:SF10">
    <property type="entry name" value="7-METHYL-GTP PYROPHOSPHATASE"/>
    <property type="match status" value="1"/>
</dbReference>
<accession>A0A370UDN9</accession>
<evidence type="ECO:0000256" key="5">
    <source>
        <dbReference type="HAMAP-Rule" id="MF_00528"/>
    </source>
</evidence>
<feature type="active site" description="Proton acceptor" evidence="5">
    <location>
        <position position="71"/>
    </location>
</feature>
<dbReference type="RefSeq" id="WP_115466491.1">
    <property type="nucleotide sequence ID" value="NZ_QKRA01000001.1"/>
</dbReference>
<comment type="cofactor">
    <cofactor evidence="5">
        <name>a divalent metal cation</name>
        <dbReference type="ChEBI" id="CHEBI:60240"/>
    </cofactor>
</comment>
<dbReference type="GO" id="GO:0009117">
    <property type="term" value="P:nucleotide metabolic process"/>
    <property type="evidence" value="ECO:0007669"/>
    <property type="project" value="UniProtKB-KW"/>
</dbReference>
<organism evidence="6 7">
    <name type="scientific">Marinomonas piezotolerans</name>
    <dbReference type="NCBI Taxonomy" id="2213058"/>
    <lineage>
        <taxon>Bacteria</taxon>
        <taxon>Pseudomonadati</taxon>
        <taxon>Pseudomonadota</taxon>
        <taxon>Gammaproteobacteria</taxon>
        <taxon>Oceanospirillales</taxon>
        <taxon>Oceanospirillaceae</taxon>
        <taxon>Marinomonas</taxon>
    </lineage>
</organism>
<evidence type="ECO:0000313" key="7">
    <source>
        <dbReference type="Proteomes" id="UP000254326"/>
    </source>
</evidence>
<comment type="function">
    <text evidence="5">Nucleoside triphosphate pyrophosphatase that hydrolyzes 7-methyl-GTP (m(7)GTP). May have a dual role in cell division arrest and in preventing the incorporation of modified nucleotides into cellular nucleic acids.</text>
</comment>
<comment type="subcellular location">
    <subcellularLocation>
        <location evidence="1 5">Cytoplasm</location>
    </subcellularLocation>
</comment>
<dbReference type="NCBIfam" id="TIGR00172">
    <property type="entry name" value="maf"/>
    <property type="match status" value="1"/>
</dbReference>
<dbReference type="CDD" id="cd00555">
    <property type="entry name" value="Maf"/>
    <property type="match status" value="1"/>
</dbReference>
<comment type="caution">
    <text evidence="5">Lacks conserved residue(s) required for the propagation of feature annotation.</text>
</comment>
<reference evidence="6 7" key="1">
    <citation type="submission" date="2018-06" db="EMBL/GenBank/DDBJ databases">
        <title>Marinomonas sp. YLB-05 draft genome sequence.</title>
        <authorList>
            <person name="Yu L."/>
            <person name="Tang X."/>
        </authorList>
    </citation>
    <scope>NUCLEOTIDE SEQUENCE [LARGE SCALE GENOMIC DNA]</scope>
    <source>
        <strain evidence="6 7">YLB-05</strain>
    </source>
</reference>
<feature type="site" description="Important for substrate specificity" evidence="5">
    <location>
        <position position="13"/>
    </location>
</feature>
<dbReference type="PIRSF" id="PIRSF006305">
    <property type="entry name" value="Maf"/>
    <property type="match status" value="1"/>
</dbReference>
<feature type="site" description="Important for substrate specificity" evidence="5">
    <location>
        <position position="156"/>
    </location>
</feature>
<dbReference type="HAMAP" id="MF_00528">
    <property type="entry name" value="Maf"/>
    <property type="match status" value="1"/>
</dbReference>